<dbReference type="EMBL" id="CAJPIZ010000124">
    <property type="protein sequence ID" value="CAG2100516.1"/>
    <property type="molecule type" value="Genomic_DNA"/>
</dbReference>
<dbReference type="GO" id="GO:0007095">
    <property type="term" value="P:mitotic G2 DNA damage checkpoint signaling"/>
    <property type="evidence" value="ECO:0007669"/>
    <property type="project" value="TreeGrafter"/>
</dbReference>
<keyword evidence="10 16" id="KW-0378">Hydrolase</keyword>
<dbReference type="GO" id="GO:0031573">
    <property type="term" value="P:mitotic intra-S DNA damage checkpoint signaling"/>
    <property type="evidence" value="ECO:0007669"/>
    <property type="project" value="TreeGrafter"/>
</dbReference>
<dbReference type="CDD" id="cd00840">
    <property type="entry name" value="MPP_Mre11_N"/>
    <property type="match status" value="1"/>
</dbReference>
<dbReference type="Proteomes" id="UP000759131">
    <property type="component" value="Unassembled WGS sequence"/>
</dbReference>
<dbReference type="AlphaFoldDB" id="A0A7R9PTI4"/>
<evidence type="ECO:0000256" key="4">
    <source>
        <dbReference type="ARBA" id="ARBA00009028"/>
    </source>
</evidence>
<dbReference type="InterPro" id="IPR007281">
    <property type="entry name" value="Mre11_DNA-bd"/>
</dbReference>
<dbReference type="GO" id="GO:0042138">
    <property type="term" value="P:meiotic DNA double-strand break formation"/>
    <property type="evidence" value="ECO:0007669"/>
    <property type="project" value="TreeGrafter"/>
</dbReference>
<evidence type="ECO:0000256" key="3">
    <source>
        <dbReference type="ARBA" id="ARBA00004286"/>
    </source>
</evidence>
<comment type="function">
    <text evidence="16">Core component of the MRN complex, which plays a central role in double-strand break (DSB) repair, DNA recombination, maintenance of telomere integrity and meiosis. The MRN complex is involved in the repair of DNA double-strand breaks (DSBs) via homologous recombination (HR), an error-free mechanism which primarily occurs during S and G2 phases. The complex (1) mediates the end resection of damaged DNA, which generates proper single-stranded DNA, a key initial steps in HR, and is (2) required for the recruitment of other repair factors and efficient activation of ATM and ATR upon DNA damage. Within the MRN complex, MRE11 possesses both single-strand endonuclease activity and double-strand-specific 3'-5' exonuclease activity. MRE11 first endonucleolytically cleaves the 5' strand at DNA DSB ends to prevent non-homologous end joining (NHEJ) and licence HR. It then generates a single-stranded DNA gap via 3' to 5' exonucleolytic degradation, which is required for single-strand invasion and recombination.</text>
</comment>
<dbReference type="PANTHER" id="PTHR10139:SF1">
    <property type="entry name" value="DOUBLE-STRAND BREAK REPAIR PROTEIN MRE11"/>
    <property type="match status" value="1"/>
</dbReference>
<evidence type="ECO:0000256" key="20">
    <source>
        <dbReference type="SAM" id="MobiDB-lite"/>
    </source>
</evidence>
<dbReference type="FunFam" id="3.60.21.10:FF:000011">
    <property type="entry name" value="Double-strand break repair protein"/>
    <property type="match status" value="1"/>
</dbReference>
<dbReference type="InterPro" id="IPR003701">
    <property type="entry name" value="Mre11"/>
</dbReference>
<keyword evidence="6 16" id="KW-0540">Nuclease</keyword>
<dbReference type="EMBL" id="OC854699">
    <property type="protein sequence ID" value="CAD7620086.1"/>
    <property type="molecule type" value="Genomic_DNA"/>
</dbReference>
<evidence type="ECO:0000256" key="14">
    <source>
        <dbReference type="ARBA" id="ARBA00023242"/>
    </source>
</evidence>
<dbReference type="OrthoDB" id="30417at2759"/>
<comment type="subcellular location">
    <subcellularLocation>
        <location evidence="3">Chromosome</location>
    </subcellularLocation>
    <subcellularLocation>
        <location evidence="2 16">Nucleus</location>
    </subcellularLocation>
</comment>
<reference evidence="22" key="1">
    <citation type="submission" date="2020-11" db="EMBL/GenBank/DDBJ databases">
        <authorList>
            <person name="Tran Van P."/>
        </authorList>
    </citation>
    <scope>NUCLEOTIDE SEQUENCE</scope>
</reference>
<keyword evidence="12 16" id="KW-0234">DNA repair</keyword>
<keyword evidence="7" id="KW-0479">Metal-binding</keyword>
<evidence type="ECO:0000256" key="6">
    <source>
        <dbReference type="ARBA" id="ARBA00022722"/>
    </source>
</evidence>
<dbReference type="Pfam" id="PF00149">
    <property type="entry name" value="Metallophos"/>
    <property type="match status" value="1"/>
</dbReference>
<keyword evidence="9 16" id="KW-0227">DNA damage</keyword>
<dbReference type="NCBIfam" id="TIGR00583">
    <property type="entry name" value="mre11"/>
    <property type="match status" value="1"/>
</dbReference>
<evidence type="ECO:0000256" key="19">
    <source>
        <dbReference type="SAM" id="Coils"/>
    </source>
</evidence>
<dbReference type="PIRSF" id="PIRSF000882">
    <property type="entry name" value="DSB_repair_MRE11"/>
    <property type="match status" value="1"/>
</dbReference>
<keyword evidence="19" id="KW-0175">Coiled coil</keyword>
<evidence type="ECO:0000256" key="1">
    <source>
        <dbReference type="ARBA" id="ARBA00001936"/>
    </source>
</evidence>
<evidence type="ECO:0000256" key="16">
    <source>
        <dbReference type="PIRNR" id="PIRNR000882"/>
    </source>
</evidence>
<keyword evidence="11 16" id="KW-0269">Exonuclease</keyword>
<evidence type="ECO:0000256" key="10">
    <source>
        <dbReference type="ARBA" id="ARBA00022801"/>
    </source>
</evidence>
<name>A0A7R9PTI4_9ACAR</name>
<evidence type="ECO:0000259" key="21">
    <source>
        <dbReference type="SMART" id="SM01347"/>
    </source>
</evidence>
<organism evidence="22">
    <name type="scientific">Medioppia subpectinata</name>
    <dbReference type="NCBI Taxonomy" id="1979941"/>
    <lineage>
        <taxon>Eukaryota</taxon>
        <taxon>Metazoa</taxon>
        <taxon>Ecdysozoa</taxon>
        <taxon>Arthropoda</taxon>
        <taxon>Chelicerata</taxon>
        <taxon>Arachnida</taxon>
        <taxon>Acari</taxon>
        <taxon>Acariformes</taxon>
        <taxon>Sarcoptiformes</taxon>
        <taxon>Oribatida</taxon>
        <taxon>Brachypylina</taxon>
        <taxon>Oppioidea</taxon>
        <taxon>Oppiidae</taxon>
        <taxon>Medioppia</taxon>
    </lineage>
</organism>
<dbReference type="GO" id="GO:0008296">
    <property type="term" value="F:3'-5'-DNA exonuclease activity"/>
    <property type="evidence" value="ECO:0007669"/>
    <property type="project" value="InterPro"/>
</dbReference>
<dbReference type="InterPro" id="IPR038487">
    <property type="entry name" value="Mre11_capping_dom"/>
</dbReference>
<proteinExistence type="inferred from homology"/>
<evidence type="ECO:0000256" key="17">
    <source>
        <dbReference type="PIRSR" id="PIRSR000882-1"/>
    </source>
</evidence>
<dbReference type="GO" id="GO:0030145">
    <property type="term" value="F:manganese ion binding"/>
    <property type="evidence" value="ECO:0007669"/>
    <property type="project" value="UniProtKB-UniRule"/>
</dbReference>
<dbReference type="GO" id="GO:0035861">
    <property type="term" value="C:site of double-strand break"/>
    <property type="evidence" value="ECO:0007669"/>
    <property type="project" value="TreeGrafter"/>
</dbReference>
<keyword evidence="5" id="KW-0158">Chromosome</keyword>
<comment type="cofactor">
    <cofactor evidence="1 16">
        <name>Mn(2+)</name>
        <dbReference type="ChEBI" id="CHEBI:29035"/>
    </cofactor>
</comment>
<evidence type="ECO:0000256" key="15">
    <source>
        <dbReference type="ARBA" id="ARBA00023254"/>
    </source>
</evidence>
<dbReference type="Gene3D" id="3.60.21.10">
    <property type="match status" value="1"/>
</dbReference>
<dbReference type="GO" id="GO:0000724">
    <property type="term" value="P:double-strand break repair via homologous recombination"/>
    <property type="evidence" value="ECO:0007669"/>
    <property type="project" value="TreeGrafter"/>
</dbReference>
<feature type="domain" description="Mre11 DNA-binding" evidence="21">
    <location>
        <begin position="298"/>
        <end position="469"/>
    </location>
</feature>
<evidence type="ECO:0000256" key="9">
    <source>
        <dbReference type="ARBA" id="ARBA00022763"/>
    </source>
</evidence>
<accession>A0A7R9PTI4</accession>
<evidence type="ECO:0000256" key="18">
    <source>
        <dbReference type="RuleBase" id="RU003447"/>
    </source>
</evidence>
<keyword evidence="15 16" id="KW-0469">Meiosis</keyword>
<evidence type="ECO:0000256" key="8">
    <source>
        <dbReference type="ARBA" id="ARBA00022759"/>
    </source>
</evidence>
<feature type="compositionally biased region" description="Low complexity" evidence="20">
    <location>
        <begin position="576"/>
        <end position="586"/>
    </location>
</feature>
<evidence type="ECO:0000256" key="7">
    <source>
        <dbReference type="ARBA" id="ARBA00022723"/>
    </source>
</evidence>
<dbReference type="InterPro" id="IPR041796">
    <property type="entry name" value="Mre11_N"/>
</dbReference>
<evidence type="ECO:0000313" key="23">
    <source>
        <dbReference type="Proteomes" id="UP000759131"/>
    </source>
</evidence>
<evidence type="ECO:0000256" key="11">
    <source>
        <dbReference type="ARBA" id="ARBA00022839"/>
    </source>
</evidence>
<comment type="similarity">
    <text evidence="4 16 18">Belongs to the MRE11/RAD32 family.</text>
</comment>
<dbReference type="SUPFAM" id="SSF56300">
    <property type="entry name" value="Metallo-dependent phosphatases"/>
    <property type="match status" value="1"/>
</dbReference>
<gene>
    <name evidence="22" type="ORF">OSB1V03_LOCUS582</name>
</gene>
<dbReference type="InterPro" id="IPR004843">
    <property type="entry name" value="Calcineurin-like_PHP"/>
</dbReference>
<feature type="compositionally biased region" description="Basic residues" evidence="20">
    <location>
        <begin position="587"/>
        <end position="597"/>
    </location>
</feature>
<protein>
    <recommendedName>
        <fullName evidence="16">Double-strand break repair protein</fullName>
    </recommendedName>
</protein>
<evidence type="ECO:0000313" key="22">
    <source>
        <dbReference type="EMBL" id="CAD7620086.1"/>
    </source>
</evidence>
<dbReference type="Pfam" id="PF04152">
    <property type="entry name" value="Mre11_DNA_bind"/>
    <property type="match status" value="1"/>
</dbReference>
<dbReference type="GO" id="GO:0097552">
    <property type="term" value="P:mitochondrial double-strand break repair via homologous recombination"/>
    <property type="evidence" value="ECO:0007669"/>
    <property type="project" value="TreeGrafter"/>
</dbReference>
<dbReference type="GO" id="GO:0030870">
    <property type="term" value="C:Mre11 complex"/>
    <property type="evidence" value="ECO:0007669"/>
    <property type="project" value="UniProtKB-UniRule"/>
</dbReference>
<dbReference type="GO" id="GO:0000014">
    <property type="term" value="F:single-stranded DNA endodeoxyribonuclease activity"/>
    <property type="evidence" value="ECO:0007669"/>
    <property type="project" value="TreeGrafter"/>
</dbReference>
<dbReference type="GO" id="GO:0006303">
    <property type="term" value="P:double-strand break repair via nonhomologous end joining"/>
    <property type="evidence" value="ECO:0007669"/>
    <property type="project" value="TreeGrafter"/>
</dbReference>
<keyword evidence="14 16" id="KW-0539">Nucleus</keyword>
<evidence type="ECO:0000256" key="2">
    <source>
        <dbReference type="ARBA" id="ARBA00004123"/>
    </source>
</evidence>
<keyword evidence="13 16" id="KW-0464">Manganese</keyword>
<sequence length="654" mass="74528">MSGQDFSKTFRILVASDIHLGYNERHAERGNDSFLAFEEVLSIAKEEDVDLLLLGGDLFHANKPSFPTLKKTIELLRQYCFGSRPIQFRIVSNQSDNFSHYKNFKHANYLDDNLNISLPVFTIHGNHDDPTGANHISALDSLSSAGLVNYFGKYTSVDEILLSPILLEKGDCKIALYGLGSVNEERLYRIVTEGKLNYCMPETAEDEWFKVVVVHQNRTKHVNTKYLPERFLSDLPNLVIWGHEHESRPEPDYNATEEFFVYQPGSTVATSLCEAEAVPKHCGILEVSFDDLTRTPKFRITTRKLKTVRPFIWESIDVSDLILKGFINNSDEESVAQYCKGKVEEMIQKASLEHTGDMKQPRLPLIRLRLEYMDDGQQFHAAQFGAQFGGRVANPSDIIHYVKRKEDRVYENEGNIDLKEMRALLNDDVIGERVNIIDIIKEYFGKIEDQKLKLGVLSENALTLAVVEMVEKESNEAIADVFEAQKEKMKKCLLELDELKVEDIKEEIRRLRSENVFENDTQDLARILADSRHKSRSTPRAEPKNGGDDDYIAYEMGNNDRLDYSDVEEEVRPPQTATRGASTATRSRARGRARGRGRATAVKREPASQHRASTQSTLDVWEPSSSESRRHSPRRATLAKKPKYEEIEISDDSD</sequence>
<dbReference type="PANTHER" id="PTHR10139">
    <property type="entry name" value="DOUBLE-STRAND BREAK REPAIR PROTEIN MRE11"/>
    <property type="match status" value="1"/>
</dbReference>
<dbReference type="GO" id="GO:0000723">
    <property type="term" value="P:telomere maintenance"/>
    <property type="evidence" value="ECO:0007669"/>
    <property type="project" value="TreeGrafter"/>
</dbReference>
<feature type="active site" description="Proton donor" evidence="17">
    <location>
        <position position="127"/>
    </location>
</feature>
<feature type="compositionally biased region" description="Basic residues" evidence="20">
    <location>
        <begin position="631"/>
        <end position="641"/>
    </location>
</feature>
<evidence type="ECO:0000256" key="13">
    <source>
        <dbReference type="ARBA" id="ARBA00023211"/>
    </source>
</evidence>
<feature type="region of interest" description="Disordered" evidence="20">
    <location>
        <begin position="528"/>
        <end position="654"/>
    </location>
</feature>
<keyword evidence="23" id="KW-1185">Reference proteome</keyword>
<keyword evidence="8 16" id="KW-0255">Endonuclease</keyword>
<dbReference type="InterPro" id="IPR029052">
    <property type="entry name" value="Metallo-depent_PP-like"/>
</dbReference>
<evidence type="ECO:0000256" key="5">
    <source>
        <dbReference type="ARBA" id="ARBA00022454"/>
    </source>
</evidence>
<feature type="coiled-coil region" evidence="19">
    <location>
        <begin position="482"/>
        <end position="521"/>
    </location>
</feature>
<dbReference type="Gene3D" id="3.30.110.110">
    <property type="entry name" value="Mre11, capping domain"/>
    <property type="match status" value="1"/>
</dbReference>
<evidence type="ECO:0000256" key="12">
    <source>
        <dbReference type="ARBA" id="ARBA00023204"/>
    </source>
</evidence>
<dbReference type="SMART" id="SM01347">
    <property type="entry name" value="Mre11_DNA_bind"/>
    <property type="match status" value="1"/>
</dbReference>